<dbReference type="Pfam" id="PF14338">
    <property type="entry name" value="Mrr_N"/>
    <property type="match status" value="1"/>
</dbReference>
<dbReference type="RefSeq" id="WP_097650343.1">
    <property type="nucleotide sequence ID" value="NZ_LYXE01000006.1"/>
</dbReference>
<gene>
    <name evidence="2" type="ORF">A9Q02_21025</name>
</gene>
<dbReference type="PANTHER" id="PTHR37291">
    <property type="entry name" value="5-METHYLCYTOSINE-SPECIFIC RESTRICTION ENZYME B"/>
    <property type="match status" value="1"/>
</dbReference>
<keyword evidence="3" id="KW-1185">Reference proteome</keyword>
<dbReference type="InterPro" id="IPR025745">
    <property type="entry name" value="Mrr-like_N_dom"/>
</dbReference>
<dbReference type="GO" id="GO:0005524">
    <property type="term" value="F:ATP binding"/>
    <property type="evidence" value="ECO:0007669"/>
    <property type="project" value="InterPro"/>
</dbReference>
<sequence length="596" mass="65762">MPFPKRDAIEEPLLHTLAEKGGEAKPDDVVQRLAEYFQLTEEERQGNLPSGMNRWKNLVMWVRNDLREAGDLDGSTRGVWRITDKGRKRIGLAVSTPPNETELLTLGEEDSPLPATPEVLLKALIAELRSEILIDEALIRRIYHALLAGHVILSGPPGTGKTELARRIPEMLWQSEVVAGANPNPLGPAVQKQKVMTSAFTTLLVTATDEWSVRTLIGGLAPVSEGGKPTYRIQYGHLAQAIFANWAVSETKPAGWMAPQRKSLRAPSYVAGGAEQEFRGCWLVIDEFNRAPIDLALGEAITALGGSDRLRVPVDGGSAELPIPQDFRIIGTLNSFDRNYLNQLSEALKRRFAFIEIPPPTRQRRDEEQAMVLARALKGIVHLAPTITLDANGSVNWSGVVSITRTGSGYHVVWAAPDAPLALAFDFLWKVFEVIRIYRQLGTAQAIALLRQMLIAGAVQPGMTLDRWVAAADQALCDTLADQLQVLLPDELEVLIAAFDVTSTVTALTARLNAILLRLLSSPRRFMAQVDALNAIVRQDGSAIVSLNEDADAYDDQRPPQLREEEVVELFHWQNSGYALPLFVKRLRTFKVERGL</sequence>
<dbReference type="EMBL" id="LYXE01000006">
    <property type="protein sequence ID" value="PDW01364.1"/>
    <property type="molecule type" value="Genomic_DNA"/>
</dbReference>
<comment type="caution">
    <text evidence="2">The sequence shown here is derived from an EMBL/GenBank/DDBJ whole genome shotgun (WGS) entry which is preliminary data.</text>
</comment>
<dbReference type="InterPro" id="IPR052934">
    <property type="entry name" value="Methyl-DNA_Rec/Restrict_Enz"/>
</dbReference>
<dbReference type="InterPro" id="IPR027417">
    <property type="entry name" value="P-loop_NTPase"/>
</dbReference>
<dbReference type="InterPro" id="IPR003593">
    <property type="entry name" value="AAA+_ATPase"/>
</dbReference>
<dbReference type="Proteomes" id="UP000220922">
    <property type="component" value="Unassembled WGS sequence"/>
</dbReference>
<dbReference type="SMART" id="SM00382">
    <property type="entry name" value="AAA"/>
    <property type="match status" value="1"/>
</dbReference>
<protein>
    <recommendedName>
        <fullName evidence="1">AAA+ ATPase domain-containing protein</fullName>
    </recommendedName>
</protein>
<dbReference type="SUPFAM" id="SSF52540">
    <property type="entry name" value="P-loop containing nucleoside triphosphate hydrolases"/>
    <property type="match status" value="1"/>
</dbReference>
<feature type="domain" description="AAA+ ATPase" evidence="1">
    <location>
        <begin position="147"/>
        <end position="362"/>
    </location>
</feature>
<evidence type="ECO:0000313" key="2">
    <source>
        <dbReference type="EMBL" id="PDW01364.1"/>
    </source>
</evidence>
<reference evidence="2 3" key="1">
    <citation type="submission" date="2016-05" db="EMBL/GenBank/DDBJ databases">
        <authorList>
            <person name="Lavstsen T."/>
            <person name="Jespersen J.S."/>
        </authorList>
    </citation>
    <scope>NUCLEOTIDE SEQUENCE [LARGE SCALE GENOMIC DNA]</scope>
    <source>
        <strain evidence="2 3">B7-9</strain>
    </source>
</reference>
<dbReference type="Pfam" id="PF07728">
    <property type="entry name" value="AAA_5"/>
    <property type="match status" value="1"/>
</dbReference>
<dbReference type="Gene3D" id="3.40.50.300">
    <property type="entry name" value="P-loop containing nucleotide triphosphate hydrolases"/>
    <property type="match status" value="1"/>
</dbReference>
<name>A0A2H3KRU8_9CHLR</name>
<accession>A0A2H3KRU8</accession>
<dbReference type="PANTHER" id="PTHR37291:SF1">
    <property type="entry name" value="TYPE IV METHYL-DIRECTED RESTRICTION ENZYME ECOKMCRB SUBUNIT"/>
    <property type="match status" value="1"/>
</dbReference>
<proteinExistence type="predicted"/>
<dbReference type="InterPro" id="IPR011704">
    <property type="entry name" value="ATPase_dyneun-rel_AAA"/>
</dbReference>
<evidence type="ECO:0000313" key="3">
    <source>
        <dbReference type="Proteomes" id="UP000220922"/>
    </source>
</evidence>
<organism evidence="2 3">
    <name type="scientific">Candidatus Chloroploca asiatica</name>
    <dbReference type="NCBI Taxonomy" id="1506545"/>
    <lineage>
        <taxon>Bacteria</taxon>
        <taxon>Bacillati</taxon>
        <taxon>Chloroflexota</taxon>
        <taxon>Chloroflexia</taxon>
        <taxon>Chloroflexales</taxon>
        <taxon>Chloroflexineae</taxon>
        <taxon>Oscillochloridaceae</taxon>
        <taxon>Candidatus Chloroploca</taxon>
    </lineage>
</organism>
<dbReference type="OrthoDB" id="9781481at2"/>
<dbReference type="GO" id="GO:0016887">
    <property type="term" value="F:ATP hydrolysis activity"/>
    <property type="evidence" value="ECO:0007669"/>
    <property type="project" value="InterPro"/>
</dbReference>
<evidence type="ECO:0000259" key="1">
    <source>
        <dbReference type="SMART" id="SM00382"/>
    </source>
</evidence>
<dbReference type="AlphaFoldDB" id="A0A2H3KRU8"/>